<organism evidence="1 2">
    <name type="scientific">Flavisolibacter ginsenosidimutans</name>
    <dbReference type="NCBI Taxonomy" id="661481"/>
    <lineage>
        <taxon>Bacteria</taxon>
        <taxon>Pseudomonadati</taxon>
        <taxon>Bacteroidota</taxon>
        <taxon>Chitinophagia</taxon>
        <taxon>Chitinophagales</taxon>
        <taxon>Chitinophagaceae</taxon>
        <taxon>Flavisolibacter</taxon>
    </lineage>
</organism>
<evidence type="ECO:0000313" key="2">
    <source>
        <dbReference type="Proteomes" id="UP000321204"/>
    </source>
</evidence>
<dbReference type="EMBL" id="CP042433">
    <property type="protein sequence ID" value="QEC58281.1"/>
    <property type="molecule type" value="Genomic_DNA"/>
</dbReference>
<reference evidence="1 2" key="1">
    <citation type="journal article" date="2015" name="Int. J. Syst. Evol. Microbiol.">
        <title>Flavisolibacter ginsenosidimutans sp. nov., with ginsenoside-converting activity isolated from soil used for cultivating ginseng.</title>
        <authorList>
            <person name="Zhao Y."/>
            <person name="Liu Q."/>
            <person name="Kang M.S."/>
            <person name="Jin F."/>
            <person name="Yu H."/>
            <person name="Im W.T."/>
        </authorList>
    </citation>
    <scope>NUCLEOTIDE SEQUENCE [LARGE SCALE GENOMIC DNA]</scope>
    <source>
        <strain evidence="1 2">Gsoil 636</strain>
    </source>
</reference>
<dbReference type="AlphaFoldDB" id="A0A5B8UNN0"/>
<dbReference type="InterPro" id="IPR025354">
    <property type="entry name" value="DUF4258"/>
</dbReference>
<accession>A0A5B8UNN0</accession>
<name>A0A5B8UNN0_9BACT</name>
<dbReference type="OrthoDB" id="9255947at2"/>
<dbReference type="KEGG" id="fgg:FSB75_21010"/>
<keyword evidence="2" id="KW-1185">Reference proteome</keyword>
<evidence type="ECO:0000313" key="1">
    <source>
        <dbReference type="EMBL" id="QEC58281.1"/>
    </source>
</evidence>
<proteinExistence type="predicted"/>
<gene>
    <name evidence="1" type="ORF">FSB75_21010</name>
</gene>
<dbReference type="Proteomes" id="UP000321204">
    <property type="component" value="Chromosome"/>
</dbReference>
<sequence length="87" mass="9967">MEIRIEPHTLEKAKERGASEKEIIETLQSGTAVKAKAGRLAKSKIFSFNMERLGKFYEEKQIQVIYAIENNAMITVTVYVYYGTFQS</sequence>
<dbReference type="Pfam" id="PF14076">
    <property type="entry name" value="DUF4258"/>
    <property type="match status" value="1"/>
</dbReference>
<dbReference type="RefSeq" id="WP_146791473.1">
    <property type="nucleotide sequence ID" value="NZ_BAABIO010000003.1"/>
</dbReference>
<protein>
    <submittedName>
        <fullName evidence="1">DUF4258 domain-containing protein</fullName>
    </submittedName>
</protein>